<proteinExistence type="predicted"/>
<gene>
    <name evidence="2" type="ORF">AJAP_06585</name>
</gene>
<dbReference type="RefSeq" id="WP_148311457.1">
    <property type="nucleotide sequence ID" value="NZ_CP008953.1"/>
</dbReference>
<evidence type="ECO:0000313" key="3">
    <source>
        <dbReference type="Proteomes" id="UP000028492"/>
    </source>
</evidence>
<dbReference type="HOGENOM" id="CLU_1745838_0_0_11"/>
<sequence length="149" mass="15882">METKRPTPEEANSALRDIEEAQASLARVPPPWWYFLALAALLAIVPLIQLTPSTAAGAALGLGGLAVWAALFGITIGTFIRQSGVVPRLSAVPIRRVWPVLAVAALVMIGAMVVAKVMDQVWVWFAGSGLLACLVLVLGAIMRREARSR</sequence>
<accession>A0A075UVH3</accession>
<evidence type="ECO:0000313" key="2">
    <source>
        <dbReference type="EMBL" id="AIG74235.1"/>
    </source>
</evidence>
<name>A0A075UVH3_9PSEU</name>
<dbReference type="STRING" id="208439.AJAP_06585"/>
<dbReference type="KEGG" id="aja:AJAP_06585"/>
<dbReference type="AlphaFoldDB" id="A0A075UVH3"/>
<evidence type="ECO:0000256" key="1">
    <source>
        <dbReference type="SAM" id="Phobius"/>
    </source>
</evidence>
<keyword evidence="1" id="KW-0812">Transmembrane</keyword>
<dbReference type="eggNOG" id="ENOG5030V3H">
    <property type="taxonomic scope" value="Bacteria"/>
</dbReference>
<organism evidence="2 3">
    <name type="scientific">Amycolatopsis japonica</name>
    <dbReference type="NCBI Taxonomy" id="208439"/>
    <lineage>
        <taxon>Bacteria</taxon>
        <taxon>Bacillati</taxon>
        <taxon>Actinomycetota</taxon>
        <taxon>Actinomycetes</taxon>
        <taxon>Pseudonocardiales</taxon>
        <taxon>Pseudonocardiaceae</taxon>
        <taxon>Amycolatopsis</taxon>
        <taxon>Amycolatopsis japonica group</taxon>
    </lineage>
</organism>
<feature type="transmembrane region" description="Helical" evidence="1">
    <location>
        <begin position="56"/>
        <end position="76"/>
    </location>
</feature>
<feature type="transmembrane region" description="Helical" evidence="1">
    <location>
        <begin position="121"/>
        <end position="141"/>
    </location>
</feature>
<keyword evidence="3" id="KW-1185">Reference proteome</keyword>
<dbReference type="Proteomes" id="UP000028492">
    <property type="component" value="Chromosome"/>
</dbReference>
<feature type="transmembrane region" description="Helical" evidence="1">
    <location>
        <begin position="97"/>
        <end position="115"/>
    </location>
</feature>
<dbReference type="EMBL" id="CP008953">
    <property type="protein sequence ID" value="AIG74235.1"/>
    <property type="molecule type" value="Genomic_DNA"/>
</dbReference>
<keyword evidence="1" id="KW-0472">Membrane</keyword>
<feature type="transmembrane region" description="Helical" evidence="1">
    <location>
        <begin position="32"/>
        <end position="50"/>
    </location>
</feature>
<reference evidence="2 3" key="1">
    <citation type="journal article" date="2014" name="J. Biotechnol.">
        <title>Complete genome sequence of the actinobacterium Amycolatopsis japonica MG417-CF17(T) (=DSM 44213T) producing (S,S)-N,N'-ethylenediaminedisuccinic acid.</title>
        <authorList>
            <person name="Stegmann E."/>
            <person name="Albersmeier A."/>
            <person name="Spohn M."/>
            <person name="Gert H."/>
            <person name="Weber T."/>
            <person name="Wohlleben W."/>
            <person name="Kalinowski J."/>
            <person name="Ruckert C."/>
        </authorList>
    </citation>
    <scope>NUCLEOTIDE SEQUENCE [LARGE SCALE GENOMIC DNA]</scope>
    <source>
        <strain evidence="3">MG417-CF17 (DSM 44213)</strain>
    </source>
</reference>
<protein>
    <submittedName>
        <fullName evidence="2">Putative membrane protein</fullName>
    </submittedName>
</protein>
<keyword evidence="1" id="KW-1133">Transmembrane helix</keyword>